<accession>A0A2P2JI65</accession>
<dbReference type="AlphaFoldDB" id="A0A2P2JI65"/>
<organism evidence="2">
    <name type="scientific">Rhizophora mucronata</name>
    <name type="common">Asiatic mangrove</name>
    <dbReference type="NCBI Taxonomy" id="61149"/>
    <lineage>
        <taxon>Eukaryota</taxon>
        <taxon>Viridiplantae</taxon>
        <taxon>Streptophyta</taxon>
        <taxon>Embryophyta</taxon>
        <taxon>Tracheophyta</taxon>
        <taxon>Spermatophyta</taxon>
        <taxon>Magnoliopsida</taxon>
        <taxon>eudicotyledons</taxon>
        <taxon>Gunneridae</taxon>
        <taxon>Pentapetalae</taxon>
        <taxon>rosids</taxon>
        <taxon>fabids</taxon>
        <taxon>Malpighiales</taxon>
        <taxon>Rhizophoraceae</taxon>
        <taxon>Rhizophora</taxon>
    </lineage>
</organism>
<feature type="compositionally biased region" description="Basic and acidic residues" evidence="1">
    <location>
        <begin position="63"/>
        <end position="74"/>
    </location>
</feature>
<name>A0A2P2JI65_RHIMU</name>
<reference evidence="2" key="1">
    <citation type="submission" date="2018-02" db="EMBL/GenBank/DDBJ databases">
        <title>Rhizophora mucronata_Transcriptome.</title>
        <authorList>
            <person name="Meera S.P."/>
            <person name="Sreeshan A."/>
            <person name="Augustine A."/>
        </authorList>
    </citation>
    <scope>NUCLEOTIDE SEQUENCE</scope>
    <source>
        <tissue evidence="2">Leaf</tissue>
    </source>
</reference>
<protein>
    <submittedName>
        <fullName evidence="2">Protein FAR1-RELATED SEQUENCE 4</fullName>
    </submittedName>
</protein>
<proteinExistence type="predicted"/>
<sequence length="74" mass="8122">MVSVCSTNVQLILLRYPPMKITYTSVWRIPVPRDLWSRGGLGLGMVLGGAPGKRRVGGAPRRRTTERARGDGKT</sequence>
<evidence type="ECO:0000313" key="2">
    <source>
        <dbReference type="EMBL" id="MBW93167.1"/>
    </source>
</evidence>
<evidence type="ECO:0000256" key="1">
    <source>
        <dbReference type="SAM" id="MobiDB-lite"/>
    </source>
</evidence>
<feature type="region of interest" description="Disordered" evidence="1">
    <location>
        <begin position="52"/>
        <end position="74"/>
    </location>
</feature>
<feature type="compositionally biased region" description="Basic residues" evidence="1">
    <location>
        <begin position="52"/>
        <end position="62"/>
    </location>
</feature>
<dbReference type="EMBL" id="GGEC01012684">
    <property type="protein sequence ID" value="MBW93167.1"/>
    <property type="molecule type" value="Transcribed_RNA"/>
</dbReference>